<dbReference type="CDD" id="cd16651">
    <property type="entry name" value="SPL-RING_NSE2"/>
    <property type="match status" value="1"/>
</dbReference>
<evidence type="ECO:0000256" key="5">
    <source>
        <dbReference type="ARBA" id="ARBA00022723"/>
    </source>
</evidence>
<accession>Q00SU5</accession>
<dbReference type="STRING" id="70448.Q00SU5"/>
<dbReference type="AlphaFoldDB" id="Q00SU5"/>
<dbReference type="GO" id="GO:0000724">
    <property type="term" value="P:double-strand break repair via homologous recombination"/>
    <property type="evidence" value="ECO:0007669"/>
    <property type="project" value="InterPro"/>
</dbReference>
<reference evidence="11" key="2">
    <citation type="journal article" date="2014" name="BMC Genomics">
        <title>An improved genome of the model marine alga Ostreococcus tauri unfolds by assessing Illumina de novo assemblies.</title>
        <authorList>
            <person name="Blanc-Mathieu R."/>
            <person name="Verhelst B."/>
            <person name="Derelle E."/>
            <person name="Rombauts S."/>
            <person name="Bouget F.Y."/>
            <person name="Carre I."/>
            <person name="Chateau A."/>
            <person name="Eyre-Walker A."/>
            <person name="Grimsley N."/>
            <person name="Moreau H."/>
            <person name="Piegu B."/>
            <person name="Rivals E."/>
            <person name="Schackwitz W."/>
            <person name="Van de Peer Y."/>
            <person name="Piganeau G."/>
        </authorList>
    </citation>
    <scope>NUCLEOTIDE SEQUENCE</scope>
    <source>
        <strain evidence="11">RCC4221</strain>
    </source>
</reference>
<dbReference type="Gene3D" id="3.30.40.10">
    <property type="entry name" value="Zinc/RING finger domain, C3HC4 (zinc finger)"/>
    <property type="match status" value="1"/>
</dbReference>
<dbReference type="OrthoDB" id="26899at2759"/>
<keyword evidence="7" id="KW-0833">Ubl conjugation pathway</keyword>
<dbReference type="InterPro" id="IPR004181">
    <property type="entry name" value="Znf_MIZ"/>
</dbReference>
<dbReference type="Proteomes" id="UP000195557">
    <property type="component" value="Unassembled WGS sequence"/>
</dbReference>
<feature type="domain" description="SP-RING-type" evidence="10">
    <location>
        <begin position="163"/>
        <end position="211"/>
    </location>
</feature>
<evidence type="ECO:0000256" key="1">
    <source>
        <dbReference type="ARBA" id="ARBA00004123"/>
    </source>
</evidence>
<dbReference type="UniPathway" id="UPA00886"/>
<accession>A0A1Y5IAV5</accession>
<evidence type="ECO:0000256" key="8">
    <source>
        <dbReference type="ARBA" id="ARBA00022833"/>
    </source>
</evidence>
<sequence>MRRGSSTPSSPRPDTDAGVLRVTTSVRERIREVDETLEHLRAAVDCCVDVAKGAEKATPGSASVLRPRIEALCELKREKLATMDALKALEREYGTSRSKQSEREDGDGDSFDFEAYLDRKTKYYMASRPKELEFVIEFDKAVEKARGGEGEDMVMEDDGADGLRNEKCPMTMRRIEDLDDPVEDNRGFVYERAAIVQYIGRAKSKECPVAGTQHTVTVAELKPSRMAKKMKQRAAGVGSIRAGEFVSP</sequence>
<organism evidence="11 13">
    <name type="scientific">Ostreococcus tauri</name>
    <name type="common">Marine green alga</name>
    <dbReference type="NCBI Taxonomy" id="70448"/>
    <lineage>
        <taxon>Eukaryota</taxon>
        <taxon>Viridiplantae</taxon>
        <taxon>Chlorophyta</taxon>
        <taxon>Mamiellophyceae</taxon>
        <taxon>Mamiellales</taxon>
        <taxon>Bathycoccaceae</taxon>
        <taxon>Ostreococcus</taxon>
    </lineage>
</organism>
<evidence type="ECO:0000256" key="2">
    <source>
        <dbReference type="ARBA" id="ARBA00004718"/>
    </source>
</evidence>
<reference evidence="11 13" key="1">
    <citation type="journal article" date="2006" name="Proc. Natl. Acad. Sci. U.S.A.">
        <title>Genome analysis of the smallest free-living eukaryote Ostreococcus tauri unveils many unique features.</title>
        <authorList>
            <person name="Derelle E."/>
            <person name="Ferraz C."/>
            <person name="Rombauts S."/>
            <person name="Rouze P."/>
            <person name="Worden A.Z."/>
            <person name="Robbens S."/>
            <person name="Partensky F."/>
            <person name="Degroeve S."/>
            <person name="Echeynie S."/>
            <person name="Cooke R."/>
            <person name="Saeys Y."/>
            <person name="Wuyts J."/>
            <person name="Jabbari K."/>
            <person name="Bowler C."/>
            <person name="Panaud O."/>
            <person name="Piegu B."/>
            <person name="Ball S.G."/>
            <person name="Ral J.-P."/>
            <person name="Bouget F.-Y."/>
            <person name="Piganeau G."/>
            <person name="De Baets B."/>
            <person name="Picard A."/>
            <person name="Delseny M."/>
            <person name="Demaille J."/>
            <person name="Van de Peer Y."/>
            <person name="Moreau H."/>
        </authorList>
    </citation>
    <scope>NUCLEOTIDE SEQUENCE [LARGE SCALE GENOMIC DNA]</scope>
    <source>
        <strain evidence="11 13">OTTH0595</strain>
    </source>
</reference>
<evidence type="ECO:0000313" key="13">
    <source>
        <dbReference type="Proteomes" id="UP000009170"/>
    </source>
</evidence>
<dbReference type="GO" id="GO:0005634">
    <property type="term" value="C:nucleus"/>
    <property type="evidence" value="ECO:0007669"/>
    <property type="project" value="UniProtKB-SubCell"/>
</dbReference>
<dbReference type="Proteomes" id="UP000009170">
    <property type="component" value="Unassembled WGS sequence"/>
</dbReference>
<evidence type="ECO:0000256" key="7">
    <source>
        <dbReference type="ARBA" id="ARBA00022786"/>
    </source>
</evidence>
<name>Q00SU5_OSTTA</name>
<evidence type="ECO:0000256" key="9">
    <source>
        <dbReference type="ARBA" id="ARBA00023242"/>
    </source>
</evidence>
<dbReference type="GO" id="GO:0061665">
    <property type="term" value="F:SUMO ligase activity"/>
    <property type="evidence" value="ECO:0007669"/>
    <property type="project" value="TreeGrafter"/>
</dbReference>
<dbReference type="InParanoid" id="Q00SU5"/>
<evidence type="ECO:0000256" key="6">
    <source>
        <dbReference type="ARBA" id="ARBA00022771"/>
    </source>
</evidence>
<evidence type="ECO:0000256" key="3">
    <source>
        <dbReference type="ARBA" id="ARBA00008212"/>
    </source>
</evidence>
<dbReference type="OMA" id="RREYECA"/>
<accession>A0A454XZU3</accession>
<proteinExistence type="inferred from homology"/>
<dbReference type="Pfam" id="PF11789">
    <property type="entry name" value="zf-Nse"/>
    <property type="match status" value="1"/>
</dbReference>
<dbReference type="GO" id="GO:0008270">
    <property type="term" value="F:zinc ion binding"/>
    <property type="evidence" value="ECO:0007669"/>
    <property type="project" value="UniProtKB-KW"/>
</dbReference>
<keyword evidence="13" id="KW-1185">Reference proteome</keyword>
<dbReference type="EMBL" id="CAID01000018">
    <property type="protein sequence ID" value="CAL58519.1"/>
    <property type="molecule type" value="Genomic_DNA"/>
</dbReference>
<protein>
    <submittedName>
        <fullName evidence="11">Unnamed product</fullName>
    </submittedName>
</protein>
<dbReference type="KEGG" id="ota:OT_ostta18g00610"/>
<dbReference type="GeneID" id="9838271"/>
<dbReference type="InterPro" id="IPR013083">
    <property type="entry name" value="Znf_RING/FYVE/PHD"/>
</dbReference>
<gene>
    <name evidence="12" type="ORF">BE221DRAFT_77434</name>
    <name evidence="11" type="ORF">OT_ostta18g00610</name>
</gene>
<dbReference type="GO" id="GO:0030915">
    <property type="term" value="C:Smc5-Smc6 complex"/>
    <property type="evidence" value="ECO:0007669"/>
    <property type="project" value="InterPro"/>
</dbReference>
<dbReference type="PANTHER" id="PTHR21330">
    <property type="entry name" value="E3 SUMO-PROTEIN LIGASE NSE2"/>
    <property type="match status" value="1"/>
</dbReference>
<keyword evidence="8" id="KW-0862">Zinc</keyword>
<keyword evidence="6" id="KW-0863">Zinc-finger</keyword>
<reference evidence="12" key="3">
    <citation type="submission" date="2017-04" db="EMBL/GenBank/DDBJ databases">
        <title>Population genomics of picophytoplankton unveils novel chromosome hypervariability.</title>
        <authorList>
            <consortium name="DOE Joint Genome Institute"/>
            <person name="Blanc-Mathieu R."/>
            <person name="Krasovec M."/>
            <person name="Hebrard M."/>
            <person name="Yau S."/>
            <person name="Desgranges E."/>
            <person name="Martin J."/>
            <person name="Schackwitz W."/>
            <person name="Kuo A."/>
            <person name="Salin G."/>
            <person name="Donnadieu C."/>
            <person name="Desdevises Y."/>
            <person name="Sanchez-Ferandin S."/>
            <person name="Moreau H."/>
            <person name="Rivals E."/>
            <person name="Grigoriev I.V."/>
            <person name="Grimsley N."/>
            <person name="Eyre-Walker A."/>
            <person name="Piganeau G."/>
        </authorList>
    </citation>
    <scope>NUCLEOTIDE SEQUENCE [LARGE SCALE GENOMIC DNA]</scope>
    <source>
        <strain evidence="12">RCC 1115</strain>
    </source>
</reference>
<comment type="similarity">
    <text evidence="3">Belongs to the NSE2 family.</text>
</comment>
<evidence type="ECO:0000259" key="10">
    <source>
        <dbReference type="Pfam" id="PF11789"/>
    </source>
</evidence>
<evidence type="ECO:0000313" key="12">
    <source>
        <dbReference type="EMBL" id="OUS45193.1"/>
    </source>
</evidence>
<evidence type="ECO:0000313" key="11">
    <source>
        <dbReference type="EMBL" id="CAL58519.1"/>
    </source>
</evidence>
<keyword evidence="5" id="KW-0479">Metal-binding</keyword>
<dbReference type="EMBL" id="KZ155791">
    <property type="protein sequence ID" value="OUS45193.1"/>
    <property type="molecule type" value="Genomic_DNA"/>
</dbReference>
<keyword evidence="4" id="KW-0808">Transferase</keyword>
<dbReference type="GO" id="GO:0016925">
    <property type="term" value="P:protein sumoylation"/>
    <property type="evidence" value="ECO:0007669"/>
    <property type="project" value="UniProtKB-UniPathway"/>
</dbReference>
<dbReference type="RefSeq" id="XP_003084103.1">
    <property type="nucleotide sequence ID" value="XM_003084055.1"/>
</dbReference>
<keyword evidence="9" id="KW-0539">Nucleus</keyword>
<comment type="pathway">
    <text evidence="2">Protein modification; protein sumoylation.</text>
</comment>
<evidence type="ECO:0000256" key="4">
    <source>
        <dbReference type="ARBA" id="ARBA00022679"/>
    </source>
</evidence>
<dbReference type="InterPro" id="IPR026846">
    <property type="entry name" value="Nse2(Mms21)"/>
</dbReference>
<dbReference type="PANTHER" id="PTHR21330:SF1">
    <property type="entry name" value="E3 SUMO-PROTEIN LIGASE NSE2"/>
    <property type="match status" value="1"/>
</dbReference>
<comment type="subcellular location">
    <subcellularLocation>
        <location evidence="1">Nucleus</location>
    </subcellularLocation>
</comment>